<dbReference type="AlphaFoldDB" id="X1FJK5"/>
<feature type="non-terminal residue" evidence="3">
    <location>
        <position position="1"/>
    </location>
</feature>
<evidence type="ECO:0000259" key="2">
    <source>
        <dbReference type="Pfam" id="PF07228"/>
    </source>
</evidence>
<dbReference type="EMBL" id="BARU01014401">
    <property type="protein sequence ID" value="GAH32710.1"/>
    <property type="molecule type" value="Genomic_DNA"/>
</dbReference>
<proteinExistence type="predicted"/>
<sequence>ADDNIVAMLEKSGRPIGLFSSEVFEERLEEGQLELSENDLILLFTDGITEAINNAGQLYGESRLLKLIPHLKDLDAKSIVEEVFNNVHRFRGKGGTLSDDITIMVMRTTAQSELEKLYTAQEI</sequence>
<dbReference type="SUPFAM" id="SSF81606">
    <property type="entry name" value="PP2C-like"/>
    <property type="match status" value="1"/>
</dbReference>
<organism evidence="3">
    <name type="scientific">marine sediment metagenome</name>
    <dbReference type="NCBI Taxonomy" id="412755"/>
    <lineage>
        <taxon>unclassified sequences</taxon>
        <taxon>metagenomes</taxon>
        <taxon>ecological metagenomes</taxon>
    </lineage>
</organism>
<gene>
    <name evidence="3" type="ORF">S03H2_25439</name>
</gene>
<evidence type="ECO:0000313" key="3">
    <source>
        <dbReference type="EMBL" id="GAH32710.1"/>
    </source>
</evidence>
<accession>X1FJK5</accession>
<protein>
    <recommendedName>
        <fullName evidence="2">PPM-type phosphatase domain-containing protein</fullName>
    </recommendedName>
</protein>
<reference evidence="3" key="1">
    <citation type="journal article" date="2014" name="Front. Microbiol.">
        <title>High frequency of phylogenetically diverse reductive dehalogenase-homologous genes in deep subseafloor sedimentary metagenomes.</title>
        <authorList>
            <person name="Kawai M."/>
            <person name="Futagami T."/>
            <person name="Toyoda A."/>
            <person name="Takaki Y."/>
            <person name="Nishi S."/>
            <person name="Hori S."/>
            <person name="Arai W."/>
            <person name="Tsubouchi T."/>
            <person name="Morono Y."/>
            <person name="Uchiyama I."/>
            <person name="Ito T."/>
            <person name="Fujiyama A."/>
            <person name="Inagaki F."/>
            <person name="Takami H."/>
        </authorList>
    </citation>
    <scope>NUCLEOTIDE SEQUENCE</scope>
    <source>
        <strain evidence="3">Expedition CK06-06</strain>
    </source>
</reference>
<feature type="domain" description="PPM-type phosphatase" evidence="2">
    <location>
        <begin position="3"/>
        <end position="108"/>
    </location>
</feature>
<dbReference type="Gene3D" id="3.60.40.10">
    <property type="entry name" value="PPM-type phosphatase domain"/>
    <property type="match status" value="1"/>
</dbReference>
<dbReference type="PANTHER" id="PTHR43156">
    <property type="entry name" value="STAGE II SPORULATION PROTEIN E-RELATED"/>
    <property type="match status" value="1"/>
</dbReference>
<name>X1FJK5_9ZZZZ</name>
<evidence type="ECO:0000256" key="1">
    <source>
        <dbReference type="ARBA" id="ARBA00022801"/>
    </source>
</evidence>
<dbReference type="InterPro" id="IPR036457">
    <property type="entry name" value="PPM-type-like_dom_sf"/>
</dbReference>
<dbReference type="Pfam" id="PF07228">
    <property type="entry name" value="SpoIIE"/>
    <property type="match status" value="1"/>
</dbReference>
<dbReference type="InterPro" id="IPR001932">
    <property type="entry name" value="PPM-type_phosphatase-like_dom"/>
</dbReference>
<dbReference type="GO" id="GO:0016791">
    <property type="term" value="F:phosphatase activity"/>
    <property type="evidence" value="ECO:0007669"/>
    <property type="project" value="TreeGrafter"/>
</dbReference>
<dbReference type="InterPro" id="IPR052016">
    <property type="entry name" value="Bact_Sigma-Reg"/>
</dbReference>
<keyword evidence="1" id="KW-0378">Hydrolase</keyword>
<comment type="caution">
    <text evidence="3">The sequence shown here is derived from an EMBL/GenBank/DDBJ whole genome shotgun (WGS) entry which is preliminary data.</text>
</comment>
<dbReference type="PANTHER" id="PTHR43156:SF2">
    <property type="entry name" value="STAGE II SPORULATION PROTEIN E"/>
    <property type="match status" value="1"/>
</dbReference>